<gene>
    <name evidence="2" type="ORF">E5676_scaffold73G00930</name>
</gene>
<organism evidence="2 3">
    <name type="scientific">Cucumis melo var. makuwa</name>
    <name type="common">Oriental melon</name>
    <dbReference type="NCBI Taxonomy" id="1194695"/>
    <lineage>
        <taxon>Eukaryota</taxon>
        <taxon>Viridiplantae</taxon>
        <taxon>Streptophyta</taxon>
        <taxon>Embryophyta</taxon>
        <taxon>Tracheophyta</taxon>
        <taxon>Spermatophyta</taxon>
        <taxon>Magnoliopsida</taxon>
        <taxon>eudicotyledons</taxon>
        <taxon>Gunneridae</taxon>
        <taxon>Pentapetalae</taxon>
        <taxon>rosids</taxon>
        <taxon>fabids</taxon>
        <taxon>Cucurbitales</taxon>
        <taxon>Cucurbitaceae</taxon>
        <taxon>Benincaseae</taxon>
        <taxon>Cucumis</taxon>
    </lineage>
</organism>
<protein>
    <submittedName>
        <fullName evidence="2">Uncharacterized protein</fullName>
    </submittedName>
</protein>
<evidence type="ECO:0000313" key="3">
    <source>
        <dbReference type="Proteomes" id="UP000321947"/>
    </source>
</evidence>
<evidence type="ECO:0000256" key="1">
    <source>
        <dbReference type="SAM" id="MobiDB-lite"/>
    </source>
</evidence>
<sequence>MSFLIPDPRSPSKKTDVYLQPLTEKLKELWNFKVHTYDSLTGRFFQLHAALLWTINELLTYGDLSRWNTKGTTCGVEEGYTMERYTTRKLIISDTEHDVGIRNVGNKGFSDAVNTASDKASRKHSFPTHQEIVGKNSSGEGTETERENERRSREGRRENRHRRFVFRAVAFRRSAVVCHFRV</sequence>
<evidence type="ECO:0000313" key="2">
    <source>
        <dbReference type="EMBL" id="TYK11096.1"/>
    </source>
</evidence>
<name>A0A5D3CKY9_CUCMM</name>
<dbReference type="EMBL" id="SSTD01010919">
    <property type="protein sequence ID" value="TYK11096.1"/>
    <property type="molecule type" value="Genomic_DNA"/>
</dbReference>
<dbReference type="Pfam" id="PF02992">
    <property type="entry name" value="Transposase_21"/>
    <property type="match status" value="1"/>
</dbReference>
<reference evidence="2 3" key="1">
    <citation type="submission" date="2019-08" db="EMBL/GenBank/DDBJ databases">
        <title>Draft genome sequences of two oriental melons (Cucumis melo L. var makuwa).</title>
        <authorList>
            <person name="Kwon S.-Y."/>
        </authorList>
    </citation>
    <scope>NUCLEOTIDE SEQUENCE [LARGE SCALE GENOMIC DNA]</scope>
    <source>
        <strain evidence="3">cv. Chang Bougi</strain>
        <tissue evidence="2">Leaf</tissue>
    </source>
</reference>
<dbReference type="InterPro" id="IPR004242">
    <property type="entry name" value="Transposase_21"/>
</dbReference>
<comment type="caution">
    <text evidence="2">The sequence shown here is derived from an EMBL/GenBank/DDBJ whole genome shotgun (WGS) entry which is preliminary data.</text>
</comment>
<proteinExistence type="predicted"/>
<feature type="compositionally biased region" description="Basic and acidic residues" evidence="1">
    <location>
        <begin position="143"/>
        <end position="157"/>
    </location>
</feature>
<feature type="region of interest" description="Disordered" evidence="1">
    <location>
        <begin position="118"/>
        <end position="158"/>
    </location>
</feature>
<dbReference type="AlphaFoldDB" id="A0A5D3CKY9"/>
<accession>A0A5D3CKY9</accession>
<dbReference type="Proteomes" id="UP000321947">
    <property type="component" value="Unassembled WGS sequence"/>
</dbReference>